<comment type="caution">
    <text evidence="1">The sequence shown here is derived from an EMBL/GenBank/DDBJ whole genome shotgun (WGS) entry which is preliminary data.</text>
</comment>
<evidence type="ECO:0000313" key="2">
    <source>
        <dbReference type="Proteomes" id="UP001231370"/>
    </source>
</evidence>
<dbReference type="RefSeq" id="WP_283761807.1">
    <property type="nucleotide sequence ID" value="NZ_JAQPOK010000052.1"/>
</dbReference>
<name>A0ABT7BJ20_9CYAN</name>
<dbReference type="Proteomes" id="UP001231370">
    <property type="component" value="Unassembled WGS sequence"/>
</dbReference>
<proteinExistence type="predicted"/>
<sequence>MSAKPITFEAIATVVEIAIADVSKRAGVKNLKTYVTVRPEQVFPAEIAEQVSVETLKFIHPTQKGDEQIQSGDRVKLTIIANDLSQPDWFRMTKMVKIRSQLTINN</sequence>
<gene>
    <name evidence="1" type="ORF">PJF56_06410</name>
</gene>
<protein>
    <submittedName>
        <fullName evidence="1">Uncharacterized protein</fullName>
    </submittedName>
</protein>
<dbReference type="EMBL" id="JAQPOK010000052">
    <property type="protein sequence ID" value="MDJ1178491.1"/>
    <property type="molecule type" value="Genomic_DNA"/>
</dbReference>
<accession>A0ABT7BJ20</accession>
<organism evidence="1 2">
    <name type="scientific">Roseofilum halophilum BLCC-M91</name>
    <dbReference type="NCBI Taxonomy" id="3022259"/>
    <lineage>
        <taxon>Bacteria</taxon>
        <taxon>Bacillati</taxon>
        <taxon>Cyanobacteriota</taxon>
        <taxon>Cyanophyceae</taxon>
        <taxon>Desertifilales</taxon>
        <taxon>Desertifilaceae</taxon>
        <taxon>Roseofilum</taxon>
        <taxon>Roseofilum halophilum</taxon>
    </lineage>
</organism>
<keyword evidence="2" id="KW-1185">Reference proteome</keyword>
<evidence type="ECO:0000313" key="1">
    <source>
        <dbReference type="EMBL" id="MDJ1178491.1"/>
    </source>
</evidence>
<reference evidence="1 2" key="1">
    <citation type="submission" date="2023-01" db="EMBL/GenBank/DDBJ databases">
        <title>Novel diversity within Roseofilum (Cyanobacteria; Desertifilaceae) from marine benthic mats with descriptions of four novel species.</title>
        <authorList>
            <person name="Wang Y."/>
            <person name="Berthold D.E."/>
            <person name="Hu J."/>
            <person name="Lefler F.W."/>
            <person name="Laughinghouse H.D. IV."/>
        </authorList>
    </citation>
    <scope>NUCLEOTIDE SEQUENCE [LARGE SCALE GENOMIC DNA]</scope>
    <source>
        <strain evidence="1 2">BLCC-M91</strain>
    </source>
</reference>